<feature type="compositionally biased region" description="Polar residues" evidence="1">
    <location>
        <begin position="1"/>
        <end position="25"/>
    </location>
</feature>
<reference evidence="2" key="1">
    <citation type="submission" date="2023-01" db="EMBL/GenBank/DDBJ databases">
        <title>The growth and conidiation of Purpureocillium lavendulum are regulated by nitrogen source and histone H3K14 acetylation.</title>
        <authorList>
            <person name="Tang P."/>
            <person name="Han J."/>
            <person name="Zhang C."/>
            <person name="Tang P."/>
            <person name="Qi F."/>
            <person name="Zhang K."/>
            <person name="Liang L."/>
        </authorList>
    </citation>
    <scope>NUCLEOTIDE SEQUENCE</scope>
    <source>
        <strain evidence="2">YMF1.00683</strain>
    </source>
</reference>
<dbReference type="AlphaFoldDB" id="A0AB34FIA4"/>
<evidence type="ECO:0000313" key="3">
    <source>
        <dbReference type="Proteomes" id="UP001163105"/>
    </source>
</evidence>
<name>A0AB34FIA4_9HYPO</name>
<accession>A0AB34FIA4</accession>
<sequence length="234" mass="25869">MVQTRSQTKGNADSAPDASTSPKTTISKRRETKGSTTKAVNGEAEADRHRQTPTNAGPTSENAAGVEKVQILLDKYGQRPLGDVIRDDWPSSQVVMVHIMNALLSSTRISHDIAHRTLKCLVNEGYHDLKTLESSSWQARTEILTRGGYTHYRERTATFLGDLSELMQGEYDNNASKLLPSDVKGDDARRTLVNKLKAIKGLGPVGLGKDPEKMARLHQALTTVRLDKREHELK</sequence>
<dbReference type="EMBL" id="JAQHRD010000007">
    <property type="protein sequence ID" value="KAJ6439198.1"/>
    <property type="molecule type" value="Genomic_DNA"/>
</dbReference>
<dbReference type="Proteomes" id="UP001163105">
    <property type="component" value="Unassembled WGS sequence"/>
</dbReference>
<proteinExistence type="predicted"/>
<keyword evidence="3" id="KW-1185">Reference proteome</keyword>
<evidence type="ECO:0000313" key="2">
    <source>
        <dbReference type="EMBL" id="KAJ6439198.1"/>
    </source>
</evidence>
<organism evidence="2 3">
    <name type="scientific">Purpureocillium lavendulum</name>
    <dbReference type="NCBI Taxonomy" id="1247861"/>
    <lineage>
        <taxon>Eukaryota</taxon>
        <taxon>Fungi</taxon>
        <taxon>Dikarya</taxon>
        <taxon>Ascomycota</taxon>
        <taxon>Pezizomycotina</taxon>
        <taxon>Sordariomycetes</taxon>
        <taxon>Hypocreomycetidae</taxon>
        <taxon>Hypocreales</taxon>
        <taxon>Ophiocordycipitaceae</taxon>
        <taxon>Purpureocillium</taxon>
    </lineage>
</organism>
<protein>
    <submittedName>
        <fullName evidence="2">Uncharacterized protein</fullName>
    </submittedName>
</protein>
<feature type="region of interest" description="Disordered" evidence="1">
    <location>
        <begin position="1"/>
        <end position="62"/>
    </location>
</feature>
<comment type="caution">
    <text evidence="2">The sequence shown here is derived from an EMBL/GenBank/DDBJ whole genome shotgun (WGS) entry which is preliminary data.</text>
</comment>
<evidence type="ECO:0000256" key="1">
    <source>
        <dbReference type="SAM" id="MobiDB-lite"/>
    </source>
</evidence>
<gene>
    <name evidence="2" type="ORF">O9K51_08610</name>
</gene>
<feature type="compositionally biased region" description="Polar residues" evidence="1">
    <location>
        <begin position="52"/>
        <end position="62"/>
    </location>
</feature>